<dbReference type="RefSeq" id="WP_354229693.1">
    <property type="nucleotide sequence ID" value="NZ_JBEPSN010000005.1"/>
</dbReference>
<keyword evidence="2" id="KW-1185">Reference proteome</keyword>
<name>A0ABV2P718_9MICC</name>
<accession>A0ABV2P718</accession>
<dbReference type="Proteomes" id="UP001549307">
    <property type="component" value="Unassembled WGS sequence"/>
</dbReference>
<dbReference type="EMBL" id="JBEPSN010000005">
    <property type="protein sequence ID" value="MET4540564.1"/>
    <property type="molecule type" value="Genomic_DNA"/>
</dbReference>
<proteinExistence type="predicted"/>
<evidence type="ECO:0000313" key="1">
    <source>
        <dbReference type="EMBL" id="MET4540564.1"/>
    </source>
</evidence>
<evidence type="ECO:0008006" key="3">
    <source>
        <dbReference type="Google" id="ProtNLM"/>
    </source>
</evidence>
<evidence type="ECO:0000313" key="2">
    <source>
        <dbReference type="Proteomes" id="UP001549307"/>
    </source>
</evidence>
<gene>
    <name evidence="1" type="ORF">ABIE37_002351</name>
</gene>
<comment type="caution">
    <text evidence="1">The sequence shown here is derived from an EMBL/GenBank/DDBJ whole genome shotgun (WGS) entry which is preliminary data.</text>
</comment>
<sequence>METTHGFNAIAVRQSGVSAAKRAGLLALAVMFVAGLTSCGTPGANTNCKDFNAMKSGDQTNVIKKIYADKGETNPSALKVTAYKLSAKAYCQVKPSDAKLSGMSG</sequence>
<reference evidence="1 2" key="1">
    <citation type="submission" date="2024-06" db="EMBL/GenBank/DDBJ databases">
        <title>Sorghum-associated microbial communities from plants grown in Nebraska, USA.</title>
        <authorList>
            <person name="Schachtman D."/>
        </authorList>
    </citation>
    <scope>NUCLEOTIDE SEQUENCE [LARGE SCALE GENOMIC DNA]</scope>
    <source>
        <strain evidence="1 2">3552</strain>
    </source>
</reference>
<dbReference type="GeneID" id="92753288"/>
<protein>
    <recommendedName>
        <fullName evidence="3">Acid stress chaperone HdeA</fullName>
    </recommendedName>
</protein>
<organism evidence="1 2">
    <name type="scientific">Arthrobacter bambusae</name>
    <dbReference type="NCBI Taxonomy" id="1338426"/>
    <lineage>
        <taxon>Bacteria</taxon>
        <taxon>Bacillati</taxon>
        <taxon>Actinomycetota</taxon>
        <taxon>Actinomycetes</taxon>
        <taxon>Micrococcales</taxon>
        <taxon>Micrococcaceae</taxon>
        <taxon>Arthrobacter</taxon>
    </lineage>
</organism>